<evidence type="ECO:0000313" key="5">
    <source>
        <dbReference type="Proteomes" id="UP001187531"/>
    </source>
</evidence>
<dbReference type="PROSITE" id="PS50238">
    <property type="entry name" value="RHOGAP"/>
    <property type="match status" value="1"/>
</dbReference>
<comment type="caution">
    <text evidence="4">The sequence shown here is derived from an EMBL/GenBank/DDBJ whole genome shotgun (WGS) entry which is preliminary data.</text>
</comment>
<dbReference type="Gene3D" id="1.10.555.10">
    <property type="entry name" value="Rho GTPase activation protein"/>
    <property type="match status" value="1"/>
</dbReference>
<dbReference type="CDD" id="cd06768">
    <property type="entry name" value="PDZ_NHERF-like"/>
    <property type="match status" value="1"/>
</dbReference>
<feature type="region of interest" description="Disordered" evidence="1">
    <location>
        <begin position="580"/>
        <end position="601"/>
    </location>
</feature>
<protein>
    <submittedName>
        <fullName evidence="4">Uncharacterized protein</fullName>
    </submittedName>
</protein>
<evidence type="ECO:0000313" key="4">
    <source>
        <dbReference type="EMBL" id="KAK2714994.1"/>
    </source>
</evidence>
<feature type="domain" description="PDZ" evidence="2">
    <location>
        <begin position="1228"/>
        <end position="1314"/>
    </location>
</feature>
<evidence type="ECO:0000256" key="1">
    <source>
        <dbReference type="SAM" id="MobiDB-lite"/>
    </source>
</evidence>
<dbReference type="GO" id="GO:0007165">
    <property type="term" value="P:signal transduction"/>
    <property type="evidence" value="ECO:0007669"/>
    <property type="project" value="InterPro"/>
</dbReference>
<dbReference type="PROSITE" id="PS50106">
    <property type="entry name" value="PDZ"/>
    <property type="match status" value="1"/>
</dbReference>
<dbReference type="Pfam" id="PF00595">
    <property type="entry name" value="PDZ"/>
    <property type="match status" value="1"/>
</dbReference>
<dbReference type="SUPFAM" id="SSF50156">
    <property type="entry name" value="PDZ domain-like"/>
    <property type="match status" value="1"/>
</dbReference>
<organism evidence="4 5">
    <name type="scientific">Artemia franciscana</name>
    <name type="common">Brine shrimp</name>
    <name type="synonym">Artemia sanfranciscana</name>
    <dbReference type="NCBI Taxonomy" id="6661"/>
    <lineage>
        <taxon>Eukaryota</taxon>
        <taxon>Metazoa</taxon>
        <taxon>Ecdysozoa</taxon>
        <taxon>Arthropoda</taxon>
        <taxon>Crustacea</taxon>
        <taxon>Branchiopoda</taxon>
        <taxon>Anostraca</taxon>
        <taxon>Artemiidae</taxon>
        <taxon>Artemia</taxon>
    </lineage>
</organism>
<dbReference type="SMART" id="SM00324">
    <property type="entry name" value="RhoGAP"/>
    <property type="match status" value="1"/>
</dbReference>
<dbReference type="SUPFAM" id="SSF48350">
    <property type="entry name" value="GTPase activation domain, GAP"/>
    <property type="match status" value="1"/>
</dbReference>
<feature type="region of interest" description="Disordered" evidence="1">
    <location>
        <begin position="398"/>
        <end position="498"/>
    </location>
</feature>
<feature type="compositionally biased region" description="Low complexity" evidence="1">
    <location>
        <begin position="1"/>
        <end position="21"/>
    </location>
</feature>
<dbReference type="Pfam" id="PF00620">
    <property type="entry name" value="RhoGAP"/>
    <property type="match status" value="1"/>
</dbReference>
<dbReference type="InterPro" id="IPR008936">
    <property type="entry name" value="Rho_GTPase_activation_prot"/>
</dbReference>
<gene>
    <name evidence="4" type="ORF">QYM36_009852</name>
</gene>
<dbReference type="GO" id="GO:0005737">
    <property type="term" value="C:cytoplasm"/>
    <property type="evidence" value="ECO:0007669"/>
    <property type="project" value="TreeGrafter"/>
</dbReference>
<dbReference type="InterPro" id="IPR052227">
    <property type="entry name" value="Arf-Rho-GAP_ANK-PH_domain"/>
</dbReference>
<accession>A0AA88HR02</accession>
<dbReference type="Gene3D" id="2.30.42.10">
    <property type="match status" value="1"/>
</dbReference>
<dbReference type="InterPro" id="IPR000198">
    <property type="entry name" value="RhoGAP_dom"/>
</dbReference>
<evidence type="ECO:0000259" key="3">
    <source>
        <dbReference type="PROSITE" id="PS50238"/>
    </source>
</evidence>
<dbReference type="InterPro" id="IPR001478">
    <property type="entry name" value="PDZ"/>
</dbReference>
<dbReference type="SMART" id="SM00228">
    <property type="entry name" value="PDZ"/>
    <property type="match status" value="1"/>
</dbReference>
<dbReference type="GO" id="GO:0005547">
    <property type="term" value="F:phosphatidylinositol-3,4,5-trisphosphate binding"/>
    <property type="evidence" value="ECO:0007669"/>
    <property type="project" value="TreeGrafter"/>
</dbReference>
<sequence>MDLNGTNGPNPNNKGAPTPTTRTKLPVPAVRTSKVAQPSKENKSLPCLSYDSNQNPFCESYLSKGPERPKNVYYPLAYQKLPQLITSLPQVPPRNFSTLITQGNESKGKTELDLQLAGSHGLPISSDNLANNFDLFDNCPSSRLTDDSKSEIAINRTNPFCTNNVSTSFIRITSDLSNGDDSAELTRNKILLDGPIPVTRRHISCSNITIPSQLNPEENNEYNHKLPETAPRLTEIKERCSPTPLAPFQDKLEEMSKHTLKILNTPAVSLENKEFYFIGTNKTFFDSKLEKVKDLALSELGLPLNHKSAMDAAFESLGNANSKNRDDDEVGTVIENHKGTEDVATVLEEFDPLFYCFATSTDADLTSIPPEKPNIADPFEAVVSSKSCARSFSSMDGGVLSDLPSMEADSHSPVMSEEFSNDTPSLGDSSPKAPREISTGDPPSIFSNPTHIETKKTGSSSGKNSMRLPFPEISLELNKSNEDEEEKNNNSSPIFEGGEVSSLDALSLRVNKELTMDDPSFILKESNTVKSEKKNKISGKTKRLSSINMSSLKQSIIAGHDETRNDISGKLPFPEISLELNKSNEDEEEKKNTSSPIFEGGEASSLDALSLKVNKEHTMGDPSFILKESNTVKNEKKNKISGKIKRLSSINMSSLKQSIIVGHDETIKISGEFFEGLVQMGKSVDKKRSSLMTLIVNSINLNFSDSKCLKRTEQTRKVISLKLEKTNTIQLVLCSEKRDTIYIFLSSSERALEWLRILSYLCFKIPQGSLARDVLFLAKVYYKEGVSGPFLSGIAVVADRSLIFRQANGKMSKIVDLRKIKKMGSSETKACGLAYESGPLLFINTQNEEIIYIQMDLASETQNFQRMLEEKMMPSSLDLNELPLTKENVPVVIDTFVNYIALYGLVSEGIYRKEGIKSRIEKLESLFLASSPVHVSREDFTEHDVASALILLFRNLPEPIFTSEQCENWINAEVQEENHRLETYKKLIERLPEVNAATLKFILNHLYFVHRLSDRNLMSAKNLSPVWGPALIGPDKSTELRRLNGTYCDAKLVYDLIVHYPELYGLTTEQLEKETIFQIVSEVAKDIATGKIPERKPKDLHVWVHVELGGDNMDGSYLINTPEREYLEPLVVSITHTTLASDLVEAIKIRNKFDYNGPCLLVESILKDNLVRPFHPDEPVLPAVLRWAEWDAEDGKDNKLILKTDRFLKRIASLKEEVIPANAPMIRLCIITKAPNEGCGFHLISNGPIESNKTDDKFIGPIESNSHAFQAGLREGDRLVEVNGTNADELTHKEIVMRIKDSPNEVKLLVVNPDADGYYKAKGISLSSKLSTAKVFQNTEMKFKMNGSAMKKSKSFNQINELSEPRPLSLISLIDKRPELEVVHFADRKSKNYKIVAVTVDDSTVLIHKDQKKSKSLLHQWDLNCVRCFIGHDPKRKQLTPYSITIFPVKENLKRTKDTPFCGYTLCVYSEDEMLRWYTLLMNNGHMDTVPIFHWLNRTSKGSLQRGKAAVYV</sequence>
<feature type="region of interest" description="Disordered" evidence="1">
    <location>
        <begin position="1"/>
        <end position="48"/>
    </location>
</feature>
<dbReference type="InterPro" id="IPR036034">
    <property type="entry name" value="PDZ_sf"/>
</dbReference>
<dbReference type="Proteomes" id="UP001187531">
    <property type="component" value="Unassembled WGS sequence"/>
</dbReference>
<keyword evidence="5" id="KW-1185">Reference proteome</keyword>
<dbReference type="PANTHER" id="PTHR45899:SF2">
    <property type="entry name" value="RHO GTPASE ACTIVATING PROTEIN AT 15B, ISOFORM C"/>
    <property type="match status" value="1"/>
</dbReference>
<reference evidence="4" key="1">
    <citation type="submission" date="2023-07" db="EMBL/GenBank/DDBJ databases">
        <title>Chromosome-level genome assembly of Artemia franciscana.</title>
        <authorList>
            <person name="Jo E."/>
        </authorList>
    </citation>
    <scope>NUCLEOTIDE SEQUENCE</scope>
    <source>
        <tissue evidence="4">Whole body</tissue>
    </source>
</reference>
<dbReference type="PANTHER" id="PTHR45899">
    <property type="entry name" value="RHO GTPASE ACTIVATING PROTEIN AT 15B, ISOFORM C"/>
    <property type="match status" value="1"/>
</dbReference>
<dbReference type="EMBL" id="JAVRJZ010000012">
    <property type="protein sequence ID" value="KAK2714994.1"/>
    <property type="molecule type" value="Genomic_DNA"/>
</dbReference>
<evidence type="ECO:0000259" key="2">
    <source>
        <dbReference type="PROSITE" id="PS50106"/>
    </source>
</evidence>
<feature type="domain" description="Rho-GAP" evidence="3">
    <location>
        <begin position="877"/>
        <end position="1064"/>
    </location>
</feature>
<name>A0AA88HR02_ARTSF</name>
<proteinExistence type="predicted"/>